<proteinExistence type="predicted"/>
<name>W1J7D3_9GAMM</name>
<sequence>MVNKYHTIDQSFLIETQKKLGYSDQEMADILGIALKTWFNRKSEVATKRKLLSKLEYEYFLLLRGEHPQFKLEVTK</sequence>
<gene>
    <name evidence="1" type="ORF">XCR1_4290002</name>
</gene>
<organism evidence="1 2">
    <name type="scientific">Xenorhabdus cabanillasii JM26</name>
    <dbReference type="NCBI Taxonomy" id="1427517"/>
    <lineage>
        <taxon>Bacteria</taxon>
        <taxon>Pseudomonadati</taxon>
        <taxon>Pseudomonadota</taxon>
        <taxon>Gammaproteobacteria</taxon>
        <taxon>Enterobacterales</taxon>
        <taxon>Morganellaceae</taxon>
        <taxon>Xenorhabdus</taxon>
    </lineage>
</organism>
<dbReference type="EMBL" id="CBXE010000367">
    <property type="protein sequence ID" value="CDL86644.1"/>
    <property type="molecule type" value="Genomic_DNA"/>
</dbReference>
<dbReference type="AlphaFoldDB" id="W1J7D3"/>
<reference evidence="1 2" key="1">
    <citation type="submission" date="2013-11" db="EMBL/GenBank/DDBJ databases">
        <title>Draft genome sequence and annotation of the entomopathogenic bacterium, Xenorhabdus cabanillasi strain JM26.</title>
        <authorList>
            <person name="Gualtieri M."/>
            <person name="Ogier J.C."/>
            <person name="Pages S."/>
            <person name="Givaudan A."/>
            <person name="Gaudriault S."/>
        </authorList>
    </citation>
    <scope>NUCLEOTIDE SEQUENCE [LARGE SCALE GENOMIC DNA]</scope>
    <source>
        <strain evidence="1 2">JM26</strain>
    </source>
</reference>
<accession>W1J7D3</accession>
<dbReference type="RefSeq" id="WP_038267148.1">
    <property type="nucleotide sequence ID" value="NZ_CAWLVK010000367.1"/>
</dbReference>
<protein>
    <submittedName>
        <fullName evidence="1">Uncharacterized protein</fullName>
    </submittedName>
</protein>
<comment type="caution">
    <text evidence="1">The sequence shown here is derived from an EMBL/GenBank/DDBJ whole genome shotgun (WGS) entry which is preliminary data.</text>
</comment>
<dbReference type="OrthoDB" id="6446606at2"/>
<dbReference type="Proteomes" id="UP000019197">
    <property type="component" value="Unassembled WGS sequence"/>
</dbReference>
<evidence type="ECO:0000313" key="2">
    <source>
        <dbReference type="Proteomes" id="UP000019197"/>
    </source>
</evidence>
<evidence type="ECO:0000313" key="1">
    <source>
        <dbReference type="EMBL" id="CDL86644.1"/>
    </source>
</evidence>